<feature type="transmembrane region" description="Helical" evidence="1">
    <location>
        <begin position="20"/>
        <end position="38"/>
    </location>
</feature>
<protein>
    <submittedName>
        <fullName evidence="2">Uncharacterized protein</fullName>
    </submittedName>
</protein>
<dbReference type="Proteomes" id="UP000043437">
    <property type="component" value="Unassembled WGS sequence"/>
</dbReference>
<keyword evidence="1" id="KW-1133">Transmembrane helix</keyword>
<evidence type="ECO:0000313" key="2">
    <source>
        <dbReference type="EMBL" id="CRF52618.1"/>
    </source>
</evidence>
<proteinExistence type="predicted"/>
<keyword evidence="1" id="KW-0472">Membrane</keyword>
<reference evidence="3" key="1">
    <citation type="submission" date="2014-12" db="EMBL/GenBank/DDBJ databases">
        <authorList>
            <person name="Jaenicke S."/>
        </authorList>
    </citation>
    <scope>NUCLEOTIDE SEQUENCE [LARGE SCALE GENOMIC DNA]</scope>
</reference>
<dbReference type="AlphaFoldDB" id="A0A0K2Y109"/>
<accession>A0A0K2Y109</accession>
<evidence type="ECO:0000256" key="1">
    <source>
        <dbReference type="SAM" id="Phobius"/>
    </source>
</evidence>
<dbReference type="EMBL" id="CDMG01000008">
    <property type="protein sequence ID" value="CRF52618.1"/>
    <property type="molecule type" value="Genomic_DNA"/>
</dbReference>
<gene>
    <name evidence="2" type="ORF">HAL07_10830</name>
</gene>
<sequence length="49" mass="5287">MLYGGVLPKNPSFSQKTPAFGFFWILSGGILALLRLFGVPHQPHSSQSG</sequence>
<keyword evidence="1" id="KW-0812">Transmembrane</keyword>
<organism evidence="2 3">
    <name type="scientific">Helicobacter ailurogastricus</name>
    <dbReference type="NCBI Taxonomy" id="1578720"/>
    <lineage>
        <taxon>Bacteria</taxon>
        <taxon>Pseudomonadati</taxon>
        <taxon>Campylobacterota</taxon>
        <taxon>Epsilonproteobacteria</taxon>
        <taxon>Campylobacterales</taxon>
        <taxon>Helicobacteraceae</taxon>
        <taxon>Helicobacter</taxon>
    </lineage>
</organism>
<name>A0A0K2Y109_9HELI</name>
<evidence type="ECO:0000313" key="3">
    <source>
        <dbReference type="Proteomes" id="UP000043437"/>
    </source>
</evidence>